<keyword evidence="4" id="KW-0812">Transmembrane</keyword>
<feature type="region of interest" description="Disordered" evidence="9">
    <location>
        <begin position="171"/>
        <end position="199"/>
    </location>
</feature>
<feature type="signal peptide" evidence="10">
    <location>
        <begin position="1"/>
        <end position="21"/>
    </location>
</feature>
<keyword evidence="8" id="KW-0472">Membrane</keyword>
<dbReference type="EMBL" id="OOIN01000008">
    <property type="protein sequence ID" value="SPO24736.1"/>
    <property type="molecule type" value="Genomic_DNA"/>
</dbReference>
<evidence type="ECO:0000256" key="10">
    <source>
        <dbReference type="SAM" id="SignalP"/>
    </source>
</evidence>
<dbReference type="PANTHER" id="PTHR21397">
    <property type="entry name" value="CHROMATIN COMPLEXES SUBUNIT BAP18-RELATED"/>
    <property type="match status" value="1"/>
</dbReference>
<comment type="subcellular location">
    <subcellularLocation>
        <location evidence="1">Endoplasmic reticulum membrane</location>
        <topology evidence="1">Single-pass type I membrane protein</topology>
    </subcellularLocation>
</comment>
<sequence length="289" mass="31416">MRTTLSLLFAAALALPDLATAQTYNLLHRVATFESTPAWEVRGTFDLPLTSGGNTTSNHVVTSTLNSAQVAVLQSKAQAEDASGLWYQLAVSPTSSLTGEEVQLQTSVRLCHLRQSHPELPTLDDELSLTTRTSSTSDETLITGLSYRILDITLDSSSCPVPSTHKISLVRAEAKKQRQRELARRSNRGQKPPPPSTLSTELKLHTKLNVKRATALAKVTLKQALPTNEDGTVQTPPPEKSFLQKYWMYLIPVVILLIMPPGDDERKDGAEGHASSEHAGTGMGAKKLN</sequence>
<feature type="compositionally biased region" description="Basic and acidic residues" evidence="9">
    <location>
        <begin position="172"/>
        <end position="184"/>
    </location>
</feature>
<evidence type="ECO:0000256" key="6">
    <source>
        <dbReference type="ARBA" id="ARBA00022824"/>
    </source>
</evidence>
<dbReference type="Pfam" id="PF21203">
    <property type="entry name" value="ECM10"/>
    <property type="match status" value="1"/>
</dbReference>
<evidence type="ECO:0000256" key="5">
    <source>
        <dbReference type="ARBA" id="ARBA00022729"/>
    </source>
</evidence>
<evidence type="ECO:0000256" key="8">
    <source>
        <dbReference type="ARBA" id="ARBA00023136"/>
    </source>
</evidence>
<organism evidence="11 12">
    <name type="scientific">Ustilago trichophora</name>
    <dbReference type="NCBI Taxonomy" id="86804"/>
    <lineage>
        <taxon>Eukaryota</taxon>
        <taxon>Fungi</taxon>
        <taxon>Dikarya</taxon>
        <taxon>Basidiomycota</taxon>
        <taxon>Ustilaginomycotina</taxon>
        <taxon>Ustilaginomycetes</taxon>
        <taxon>Ustilaginales</taxon>
        <taxon>Ustilaginaceae</taxon>
        <taxon>Ustilago</taxon>
    </lineage>
</organism>
<feature type="compositionally biased region" description="Basic and acidic residues" evidence="9">
    <location>
        <begin position="264"/>
        <end position="276"/>
    </location>
</feature>
<feature type="region of interest" description="Disordered" evidence="9">
    <location>
        <begin position="264"/>
        <end position="289"/>
    </location>
</feature>
<evidence type="ECO:0000256" key="1">
    <source>
        <dbReference type="ARBA" id="ARBA00004115"/>
    </source>
</evidence>
<proteinExistence type="inferred from homology"/>
<dbReference type="OrthoDB" id="1894652at2759"/>
<evidence type="ECO:0000256" key="4">
    <source>
        <dbReference type="ARBA" id="ARBA00022692"/>
    </source>
</evidence>
<evidence type="ECO:0000256" key="7">
    <source>
        <dbReference type="ARBA" id="ARBA00022989"/>
    </source>
</evidence>
<evidence type="ECO:0000256" key="2">
    <source>
        <dbReference type="ARBA" id="ARBA00007695"/>
    </source>
</evidence>
<dbReference type="Proteomes" id="UP000324022">
    <property type="component" value="Unassembled WGS sequence"/>
</dbReference>
<protein>
    <recommendedName>
        <fullName evidence="3">ER membrane protein complex subunit 10</fullName>
    </recommendedName>
</protein>
<accession>A0A5C3E563</accession>
<keyword evidence="6" id="KW-0256">Endoplasmic reticulum</keyword>
<dbReference type="GO" id="GO:0005789">
    <property type="term" value="C:endoplasmic reticulum membrane"/>
    <property type="evidence" value="ECO:0007669"/>
    <property type="project" value="UniProtKB-SubCell"/>
</dbReference>
<keyword evidence="5 10" id="KW-0732">Signal</keyword>
<evidence type="ECO:0000256" key="3">
    <source>
        <dbReference type="ARBA" id="ARBA00020105"/>
    </source>
</evidence>
<name>A0A5C3E563_9BASI</name>
<evidence type="ECO:0000313" key="12">
    <source>
        <dbReference type="Proteomes" id="UP000324022"/>
    </source>
</evidence>
<evidence type="ECO:0000256" key="9">
    <source>
        <dbReference type="SAM" id="MobiDB-lite"/>
    </source>
</evidence>
<keyword evidence="7" id="KW-1133">Transmembrane helix</keyword>
<dbReference type="AlphaFoldDB" id="A0A5C3E563"/>
<reference evidence="11 12" key="1">
    <citation type="submission" date="2018-03" db="EMBL/GenBank/DDBJ databases">
        <authorList>
            <person name="Guldener U."/>
        </authorList>
    </citation>
    <scope>NUCLEOTIDE SEQUENCE [LARGE SCALE GENOMIC DNA]</scope>
    <source>
        <strain evidence="11 12">NBRC100155</strain>
    </source>
</reference>
<feature type="chain" id="PRO_5022924757" description="ER membrane protein complex subunit 10" evidence="10">
    <location>
        <begin position="22"/>
        <end position="289"/>
    </location>
</feature>
<evidence type="ECO:0000313" key="11">
    <source>
        <dbReference type="EMBL" id="SPO24736.1"/>
    </source>
</evidence>
<dbReference type="PANTHER" id="PTHR21397:SF4">
    <property type="entry name" value="ER MEMBRANE PROTEIN COMPLEX SUBUNIT 10"/>
    <property type="match status" value="1"/>
</dbReference>
<comment type="similarity">
    <text evidence="2">Belongs to the EMC10 family.</text>
</comment>
<dbReference type="CDD" id="cd22209">
    <property type="entry name" value="EMC10"/>
    <property type="match status" value="1"/>
</dbReference>
<keyword evidence="12" id="KW-1185">Reference proteome</keyword>
<gene>
    <name evidence="11" type="ORF">UTRI_01707_B</name>
</gene>